<dbReference type="GO" id="GO:0000981">
    <property type="term" value="F:DNA-binding transcription factor activity, RNA polymerase II-specific"/>
    <property type="evidence" value="ECO:0007669"/>
    <property type="project" value="TreeGrafter"/>
</dbReference>
<feature type="domain" description="Transcription factor CBF/NF-Y/archaeal histone" evidence="3">
    <location>
        <begin position="1"/>
        <end position="35"/>
    </location>
</feature>
<dbReference type="Proteomes" id="UP001164929">
    <property type="component" value="Chromosome 1"/>
</dbReference>
<keyword evidence="2" id="KW-0539">Nucleus</keyword>
<gene>
    <name evidence="4" type="ORF">NC653_001221</name>
</gene>
<evidence type="ECO:0000313" key="4">
    <source>
        <dbReference type="EMBL" id="KAJ7010695.1"/>
    </source>
</evidence>
<dbReference type="AlphaFoldDB" id="A0AAD6RKJ1"/>
<comment type="subcellular location">
    <subcellularLocation>
        <location evidence="1">Nucleus</location>
    </subcellularLocation>
</comment>
<dbReference type="PANTHER" id="PTHR10252">
    <property type="entry name" value="HISTONE-LIKE TRANSCRIPTION FACTOR CCAAT-RELATED"/>
    <property type="match status" value="1"/>
</dbReference>
<accession>A0AAD6RKJ1</accession>
<dbReference type="GO" id="GO:0005634">
    <property type="term" value="C:nucleus"/>
    <property type="evidence" value="ECO:0007669"/>
    <property type="project" value="UniProtKB-SubCell"/>
</dbReference>
<dbReference type="InterPro" id="IPR009072">
    <property type="entry name" value="Histone-fold"/>
</dbReference>
<organism evidence="4 5">
    <name type="scientific">Populus alba x Populus x berolinensis</name>
    <dbReference type="NCBI Taxonomy" id="444605"/>
    <lineage>
        <taxon>Eukaryota</taxon>
        <taxon>Viridiplantae</taxon>
        <taxon>Streptophyta</taxon>
        <taxon>Embryophyta</taxon>
        <taxon>Tracheophyta</taxon>
        <taxon>Spermatophyta</taxon>
        <taxon>Magnoliopsida</taxon>
        <taxon>eudicotyledons</taxon>
        <taxon>Gunneridae</taxon>
        <taxon>Pentapetalae</taxon>
        <taxon>rosids</taxon>
        <taxon>fabids</taxon>
        <taxon>Malpighiales</taxon>
        <taxon>Salicaceae</taxon>
        <taxon>Saliceae</taxon>
        <taxon>Populus</taxon>
    </lineage>
</organism>
<dbReference type="GO" id="GO:0000978">
    <property type="term" value="F:RNA polymerase II cis-regulatory region sequence-specific DNA binding"/>
    <property type="evidence" value="ECO:0007669"/>
    <property type="project" value="TreeGrafter"/>
</dbReference>
<evidence type="ECO:0000256" key="1">
    <source>
        <dbReference type="ARBA" id="ARBA00004123"/>
    </source>
</evidence>
<reference evidence="4 5" key="1">
    <citation type="journal article" date="2023" name="Mol. Ecol. Resour.">
        <title>Chromosome-level genome assembly of a triploid poplar Populus alba 'Berolinensis'.</title>
        <authorList>
            <person name="Chen S."/>
            <person name="Yu Y."/>
            <person name="Wang X."/>
            <person name="Wang S."/>
            <person name="Zhang T."/>
            <person name="Zhou Y."/>
            <person name="He R."/>
            <person name="Meng N."/>
            <person name="Wang Y."/>
            <person name="Liu W."/>
            <person name="Liu Z."/>
            <person name="Liu J."/>
            <person name="Guo Q."/>
            <person name="Huang H."/>
            <person name="Sederoff R.R."/>
            <person name="Wang G."/>
            <person name="Qu G."/>
            <person name="Chen S."/>
        </authorList>
    </citation>
    <scope>NUCLEOTIDE SEQUENCE [LARGE SCALE GENOMIC DNA]</scope>
    <source>
        <strain evidence="4">SC-2020</strain>
    </source>
</reference>
<dbReference type="EMBL" id="JAQIZT010000001">
    <property type="protein sequence ID" value="KAJ7010695.1"/>
    <property type="molecule type" value="Genomic_DNA"/>
</dbReference>
<dbReference type="InterPro" id="IPR003958">
    <property type="entry name" value="CBFA_NFYB_domain"/>
</dbReference>
<evidence type="ECO:0000259" key="3">
    <source>
        <dbReference type="Pfam" id="PF00808"/>
    </source>
</evidence>
<dbReference type="Pfam" id="PF00808">
    <property type="entry name" value="CBFD_NFYB_HMF"/>
    <property type="match status" value="1"/>
</dbReference>
<name>A0AAD6RKJ1_9ROSI</name>
<protein>
    <recommendedName>
        <fullName evidence="3">Transcription factor CBF/NF-Y/archaeal histone domain-containing protein</fullName>
    </recommendedName>
</protein>
<dbReference type="PANTHER" id="PTHR10252:SF41">
    <property type="entry name" value="HAP5 SUBUNIT OF HAP COMPLEX"/>
    <property type="match status" value="1"/>
</dbReference>
<evidence type="ECO:0000256" key="2">
    <source>
        <dbReference type="ARBA" id="ARBA00023242"/>
    </source>
</evidence>
<proteinExistence type="predicted"/>
<dbReference type="SUPFAM" id="SSF47113">
    <property type="entry name" value="Histone-fold"/>
    <property type="match status" value="1"/>
</dbReference>
<comment type="caution">
    <text evidence="4">The sequence shown here is derived from an EMBL/GenBank/DDBJ whole genome shotgun (WGS) entry which is preliminary data.</text>
</comment>
<dbReference type="InterPro" id="IPR050568">
    <property type="entry name" value="Transcr_DNA_Rep_Reg"/>
</dbReference>
<dbReference type="GO" id="GO:0046982">
    <property type="term" value="F:protein heterodimerization activity"/>
    <property type="evidence" value="ECO:0007669"/>
    <property type="project" value="InterPro"/>
</dbReference>
<keyword evidence="5" id="KW-1185">Reference proteome</keyword>
<sequence length="54" mass="6071">MKKSSDDVKMISGEAPIVFSKACDLFIEDLTQRSWIDDDHARQEEDASQGVIVD</sequence>
<dbReference type="Gene3D" id="1.10.20.10">
    <property type="entry name" value="Histone, subunit A"/>
    <property type="match status" value="1"/>
</dbReference>
<evidence type="ECO:0000313" key="5">
    <source>
        <dbReference type="Proteomes" id="UP001164929"/>
    </source>
</evidence>